<evidence type="ECO:0000313" key="1">
    <source>
        <dbReference type="EMBL" id="GFH12436.1"/>
    </source>
</evidence>
<proteinExistence type="predicted"/>
<dbReference type="EMBL" id="BLLF01000503">
    <property type="protein sequence ID" value="GFH12436.1"/>
    <property type="molecule type" value="Genomic_DNA"/>
</dbReference>
<protein>
    <submittedName>
        <fullName evidence="1">Uncharacterized protein</fullName>
    </submittedName>
</protein>
<dbReference type="AlphaFoldDB" id="A0A699YZM8"/>
<keyword evidence="2" id="KW-1185">Reference proteome</keyword>
<dbReference type="Proteomes" id="UP000485058">
    <property type="component" value="Unassembled WGS sequence"/>
</dbReference>
<accession>A0A699YZM8</accession>
<reference evidence="1 2" key="1">
    <citation type="submission" date="2020-02" db="EMBL/GenBank/DDBJ databases">
        <title>Draft genome sequence of Haematococcus lacustris strain NIES-144.</title>
        <authorList>
            <person name="Morimoto D."/>
            <person name="Nakagawa S."/>
            <person name="Yoshida T."/>
            <person name="Sawayama S."/>
        </authorList>
    </citation>
    <scope>NUCLEOTIDE SEQUENCE [LARGE SCALE GENOMIC DNA]</scope>
    <source>
        <strain evidence="1 2">NIES-144</strain>
    </source>
</reference>
<gene>
    <name evidence="1" type="ORF">HaLaN_08128</name>
</gene>
<sequence length="74" mass="7684">MFSPGGNLSVHSGRAMSGIVGKLRRRFCLFGEWVEPSGARGAARLHSLPCSPPRIPQLSAAPEAAIAAGKLQGT</sequence>
<organism evidence="1 2">
    <name type="scientific">Haematococcus lacustris</name>
    <name type="common">Green alga</name>
    <name type="synonym">Haematococcus pluvialis</name>
    <dbReference type="NCBI Taxonomy" id="44745"/>
    <lineage>
        <taxon>Eukaryota</taxon>
        <taxon>Viridiplantae</taxon>
        <taxon>Chlorophyta</taxon>
        <taxon>core chlorophytes</taxon>
        <taxon>Chlorophyceae</taxon>
        <taxon>CS clade</taxon>
        <taxon>Chlamydomonadales</taxon>
        <taxon>Haematococcaceae</taxon>
        <taxon>Haematococcus</taxon>
    </lineage>
</organism>
<name>A0A699YZM8_HAELA</name>
<comment type="caution">
    <text evidence="1">The sequence shown here is derived from an EMBL/GenBank/DDBJ whole genome shotgun (WGS) entry which is preliminary data.</text>
</comment>
<evidence type="ECO:0000313" key="2">
    <source>
        <dbReference type="Proteomes" id="UP000485058"/>
    </source>
</evidence>